<feature type="coiled-coil region" evidence="4">
    <location>
        <begin position="534"/>
        <end position="561"/>
    </location>
</feature>
<evidence type="ECO:0000256" key="5">
    <source>
        <dbReference type="SAM" id="MobiDB-lite"/>
    </source>
</evidence>
<organism evidence="7 8">
    <name type="scientific">Synaphobranchus kaupii</name>
    <name type="common">Kaup's arrowtooth eel</name>
    <dbReference type="NCBI Taxonomy" id="118154"/>
    <lineage>
        <taxon>Eukaryota</taxon>
        <taxon>Metazoa</taxon>
        <taxon>Chordata</taxon>
        <taxon>Craniata</taxon>
        <taxon>Vertebrata</taxon>
        <taxon>Euteleostomi</taxon>
        <taxon>Actinopterygii</taxon>
        <taxon>Neopterygii</taxon>
        <taxon>Teleostei</taxon>
        <taxon>Anguilliformes</taxon>
        <taxon>Synaphobranchidae</taxon>
        <taxon>Synaphobranchus</taxon>
    </lineage>
</organism>
<evidence type="ECO:0000259" key="6">
    <source>
        <dbReference type="PROSITE" id="PS51720"/>
    </source>
</evidence>
<dbReference type="OrthoDB" id="8431767at2759"/>
<dbReference type="PANTHER" id="PTHR10903">
    <property type="entry name" value="GTPASE, IMAP FAMILY MEMBER-RELATED"/>
    <property type="match status" value="1"/>
</dbReference>
<dbReference type="InterPro" id="IPR045058">
    <property type="entry name" value="GIMA/IAN/Toc"/>
</dbReference>
<dbReference type="InterPro" id="IPR006703">
    <property type="entry name" value="G_AIG1"/>
</dbReference>
<dbReference type="GO" id="GO:0005525">
    <property type="term" value="F:GTP binding"/>
    <property type="evidence" value="ECO:0007669"/>
    <property type="project" value="UniProtKB-KW"/>
</dbReference>
<evidence type="ECO:0000313" key="8">
    <source>
        <dbReference type="Proteomes" id="UP001152622"/>
    </source>
</evidence>
<dbReference type="AlphaFoldDB" id="A0A9Q1E4L8"/>
<feature type="compositionally biased region" description="Polar residues" evidence="5">
    <location>
        <begin position="522"/>
        <end position="532"/>
    </location>
</feature>
<keyword evidence="8" id="KW-1185">Reference proteome</keyword>
<comment type="caution">
    <text evidence="7">The sequence shown here is derived from an EMBL/GenBank/DDBJ whole genome shotgun (WGS) entry which is preliminary data.</text>
</comment>
<feature type="region of interest" description="Disordered" evidence="5">
    <location>
        <begin position="1"/>
        <end position="21"/>
    </location>
</feature>
<keyword evidence="4" id="KW-0175">Coiled coil</keyword>
<sequence length="651" mass="71130">MAWMSSPPIQKAGRPLTSGKQGEVCGAGKADLRLVLLGGRNSGKSSAGNAILRRNAFAIGKANCKCTTKQAKVAGMKVTVVDTPGWNYATTPILQEIKREMERSVSLCSPGPHAFLLAIPVDSDIIQTRLHEHMRLIGEMVWRYTLVLFTCGDRLADSTIEQYIVSKSRALQRLLGKCENRYHVLNNLNMRDENQVTELLKKVESMRLNNIGCYRLNRPSGDLKETSQMLSAALEEGHIFGPTLEEEGHIFGPTLEEEGHIFGPTLEEEGHISGPTLEEEGHISGPTLEEEGHISGPALEEEGHIFGPTLEEEGHIFGPTLEEEGHISGPALEEEGHISGPTLEEEGHISGPTLEEEGHISGPALEEEGHISGPALEEEGHVCGPTLEEEEGHISGPTLEEEGHISGPALEEEGHISGPALEEEGHVCGPTLEEEGHVCGPTLEEEGHISGPALEVGAQQGVWNVEQARSSEERQGERNAGMREAQAEREEPIVPMERAERMERGAGEKEAHLIPPSPPNTRTPSGPASHRQALQQLGETVAQLSEVADTLRQTYEDQAREEAERHGDATRQLTALRAESAAAASEYSAAVTQRDEERDTLQAESDRLRENYGEEVIRRYEETAREVEQNRVVLQQFRALVPLLNTLAEGK</sequence>
<feature type="compositionally biased region" description="Basic and acidic residues" evidence="5">
    <location>
        <begin position="593"/>
        <end position="607"/>
    </location>
</feature>
<evidence type="ECO:0000256" key="1">
    <source>
        <dbReference type="ARBA" id="ARBA00008535"/>
    </source>
</evidence>
<dbReference type="SUPFAM" id="SSF52540">
    <property type="entry name" value="P-loop containing nucleoside triphosphate hydrolases"/>
    <property type="match status" value="1"/>
</dbReference>
<evidence type="ECO:0000256" key="2">
    <source>
        <dbReference type="ARBA" id="ARBA00022741"/>
    </source>
</evidence>
<name>A0A9Q1E4L8_SYNKA</name>
<evidence type="ECO:0000256" key="3">
    <source>
        <dbReference type="ARBA" id="ARBA00023134"/>
    </source>
</evidence>
<dbReference type="PROSITE" id="PS51720">
    <property type="entry name" value="G_AIG1"/>
    <property type="match status" value="1"/>
</dbReference>
<gene>
    <name evidence="7" type="ORF">SKAU_G00428480</name>
</gene>
<dbReference type="Proteomes" id="UP001152622">
    <property type="component" value="Unassembled WGS sequence"/>
</dbReference>
<dbReference type="FunFam" id="3.40.50.300:FF:001809">
    <property type="entry name" value="Si:ch1073-365p7.2"/>
    <property type="match status" value="1"/>
</dbReference>
<reference evidence="7" key="1">
    <citation type="journal article" date="2023" name="Science">
        <title>Genome structures resolve the early diversification of teleost fishes.</title>
        <authorList>
            <person name="Parey E."/>
            <person name="Louis A."/>
            <person name="Montfort J."/>
            <person name="Bouchez O."/>
            <person name="Roques C."/>
            <person name="Iampietro C."/>
            <person name="Lluch J."/>
            <person name="Castinel A."/>
            <person name="Donnadieu C."/>
            <person name="Desvignes T."/>
            <person name="Floi Bucao C."/>
            <person name="Jouanno E."/>
            <person name="Wen M."/>
            <person name="Mejri S."/>
            <person name="Dirks R."/>
            <person name="Jansen H."/>
            <person name="Henkel C."/>
            <person name="Chen W.J."/>
            <person name="Zahm M."/>
            <person name="Cabau C."/>
            <person name="Klopp C."/>
            <person name="Thompson A.W."/>
            <person name="Robinson-Rechavi M."/>
            <person name="Braasch I."/>
            <person name="Lecointre G."/>
            <person name="Bobe J."/>
            <person name="Postlethwait J.H."/>
            <person name="Berthelot C."/>
            <person name="Roest Crollius H."/>
            <person name="Guiguen Y."/>
        </authorList>
    </citation>
    <scope>NUCLEOTIDE SEQUENCE</scope>
    <source>
        <strain evidence="7">WJC10195</strain>
    </source>
</reference>
<feature type="region of interest" description="Disordered" evidence="5">
    <location>
        <begin position="467"/>
        <end position="532"/>
    </location>
</feature>
<feature type="compositionally biased region" description="Basic and acidic residues" evidence="5">
    <location>
        <begin position="469"/>
        <end position="512"/>
    </location>
</feature>
<feature type="compositionally biased region" description="Low complexity" evidence="5">
    <location>
        <begin position="578"/>
        <end position="590"/>
    </location>
</feature>
<dbReference type="Pfam" id="PF04548">
    <property type="entry name" value="AIG1"/>
    <property type="match status" value="1"/>
</dbReference>
<evidence type="ECO:0000256" key="4">
    <source>
        <dbReference type="SAM" id="Coils"/>
    </source>
</evidence>
<comment type="similarity">
    <text evidence="1">Belongs to the TRAFAC class TrmE-Era-EngA-EngB-Septin-like GTPase superfamily. AIG1/Toc34/Toc159-like paraseptin GTPase family. IAN subfamily.</text>
</comment>
<dbReference type="InterPro" id="IPR027417">
    <property type="entry name" value="P-loop_NTPase"/>
</dbReference>
<keyword evidence="2" id="KW-0547">Nucleotide-binding</keyword>
<proteinExistence type="inferred from homology"/>
<feature type="domain" description="AIG1-type G" evidence="6">
    <location>
        <begin position="29"/>
        <end position="224"/>
    </location>
</feature>
<dbReference type="Gene3D" id="3.40.50.300">
    <property type="entry name" value="P-loop containing nucleotide triphosphate hydrolases"/>
    <property type="match status" value="1"/>
</dbReference>
<keyword evidence="3" id="KW-0342">GTP-binding</keyword>
<feature type="region of interest" description="Disordered" evidence="5">
    <location>
        <begin position="578"/>
        <end position="607"/>
    </location>
</feature>
<accession>A0A9Q1E4L8</accession>
<dbReference type="EMBL" id="JAINUF010000034">
    <property type="protein sequence ID" value="KAJ8332168.1"/>
    <property type="molecule type" value="Genomic_DNA"/>
</dbReference>
<dbReference type="PANTHER" id="PTHR10903:SF107">
    <property type="entry name" value="GTPASE IMAP FAMILY MEMBER 4-LIKE-RELATED"/>
    <property type="match status" value="1"/>
</dbReference>
<protein>
    <recommendedName>
        <fullName evidence="6">AIG1-type G domain-containing protein</fullName>
    </recommendedName>
</protein>
<evidence type="ECO:0000313" key="7">
    <source>
        <dbReference type="EMBL" id="KAJ8332168.1"/>
    </source>
</evidence>